<keyword evidence="3" id="KW-0378">Hydrolase</keyword>
<gene>
    <name evidence="5" type="ORF">SAMN04488544_4078</name>
</gene>
<keyword evidence="4" id="KW-0720">Serine protease</keyword>
<reference evidence="6" key="1">
    <citation type="submission" date="2016-10" db="EMBL/GenBank/DDBJ databases">
        <authorList>
            <person name="Varghese N."/>
            <person name="Submissions S."/>
        </authorList>
    </citation>
    <scope>NUCLEOTIDE SEQUENCE [LARGE SCALE GENOMIC DNA]</scope>
    <source>
        <strain evidence="6">DSM 21743</strain>
    </source>
</reference>
<evidence type="ECO:0000313" key="5">
    <source>
        <dbReference type="EMBL" id="SDV04990.1"/>
    </source>
</evidence>
<evidence type="ECO:0000313" key="6">
    <source>
        <dbReference type="Proteomes" id="UP000198825"/>
    </source>
</evidence>
<accession>A0A1H2NHY4</accession>
<dbReference type="PANTHER" id="PTHR20842">
    <property type="entry name" value="PROTEASE S51 ALPHA-ASPARTYL DIPEPTIDASE"/>
    <property type="match status" value="1"/>
</dbReference>
<dbReference type="Pfam" id="PF03575">
    <property type="entry name" value="Peptidase_S51"/>
    <property type="match status" value="1"/>
</dbReference>
<dbReference type="Gene3D" id="3.40.50.880">
    <property type="match status" value="1"/>
</dbReference>
<evidence type="ECO:0000256" key="1">
    <source>
        <dbReference type="ARBA" id="ARBA00006534"/>
    </source>
</evidence>
<keyword evidence="6" id="KW-1185">Reference proteome</keyword>
<dbReference type="EMBL" id="LT629799">
    <property type="protein sequence ID" value="SDV04990.1"/>
    <property type="molecule type" value="Genomic_DNA"/>
</dbReference>
<dbReference type="SUPFAM" id="SSF52317">
    <property type="entry name" value="Class I glutamine amidotransferase-like"/>
    <property type="match status" value="1"/>
</dbReference>
<name>A0A1H2NHY4_9ACTN</name>
<evidence type="ECO:0000256" key="3">
    <source>
        <dbReference type="ARBA" id="ARBA00022801"/>
    </source>
</evidence>
<sequence length="233" mass="24893">MVGQTMVRQVVALGGGGFGEGVDADRGLEDTLLGLTGRDEPRVCFVPTASGDADAYVEKVGDALVGRARFSVLRLFAREVVDLDAFLAEQDLVYVGGGSTVNLLAVWRAHGLDAALRRAYERGVVMSGVSAGANCWFERCTTDSWRVGNADGLRDGLGWLSGGFCPHYRSEPARRPQLHGLVTSGFGETYAVDDGCALHLVDEQLVGPLASRPDARAVLVRRGEDGEVVEDRL</sequence>
<dbReference type="GO" id="GO:0008236">
    <property type="term" value="F:serine-type peptidase activity"/>
    <property type="evidence" value="ECO:0007669"/>
    <property type="project" value="UniProtKB-KW"/>
</dbReference>
<dbReference type="InterPro" id="IPR005320">
    <property type="entry name" value="Peptidase_S51"/>
</dbReference>
<dbReference type="InterPro" id="IPR029062">
    <property type="entry name" value="Class_I_gatase-like"/>
</dbReference>
<protein>
    <submittedName>
        <fullName evidence="5">Peptidase E</fullName>
    </submittedName>
</protein>
<dbReference type="RefSeq" id="WP_231918358.1">
    <property type="nucleotide sequence ID" value="NZ_LT629799.1"/>
</dbReference>
<comment type="similarity">
    <text evidence="1">Belongs to the peptidase S51 family.</text>
</comment>
<organism evidence="5 6">
    <name type="scientific">Microlunatus sagamiharensis</name>
    <dbReference type="NCBI Taxonomy" id="546874"/>
    <lineage>
        <taxon>Bacteria</taxon>
        <taxon>Bacillati</taxon>
        <taxon>Actinomycetota</taxon>
        <taxon>Actinomycetes</taxon>
        <taxon>Propionibacteriales</taxon>
        <taxon>Propionibacteriaceae</taxon>
        <taxon>Microlunatus</taxon>
    </lineage>
</organism>
<proteinExistence type="inferred from homology"/>
<evidence type="ECO:0000256" key="4">
    <source>
        <dbReference type="ARBA" id="ARBA00022825"/>
    </source>
</evidence>
<dbReference type="CDD" id="cd03146">
    <property type="entry name" value="GAT1_Peptidase_E"/>
    <property type="match status" value="1"/>
</dbReference>
<dbReference type="PANTHER" id="PTHR20842:SF0">
    <property type="entry name" value="ALPHA-ASPARTYL DIPEPTIDASE"/>
    <property type="match status" value="1"/>
</dbReference>
<evidence type="ECO:0000256" key="2">
    <source>
        <dbReference type="ARBA" id="ARBA00022670"/>
    </source>
</evidence>
<keyword evidence="2" id="KW-0645">Protease</keyword>
<dbReference type="AlphaFoldDB" id="A0A1H2NHY4"/>
<dbReference type="GO" id="GO:0006508">
    <property type="term" value="P:proteolysis"/>
    <property type="evidence" value="ECO:0007669"/>
    <property type="project" value="UniProtKB-KW"/>
</dbReference>
<dbReference type="Proteomes" id="UP000198825">
    <property type="component" value="Chromosome I"/>
</dbReference>